<dbReference type="EMBL" id="JAEPRB010001247">
    <property type="protein sequence ID" value="KAG2206232.1"/>
    <property type="molecule type" value="Genomic_DNA"/>
</dbReference>
<accession>A0A8H7R9H8</accession>
<name>A0A8H7R9H8_9FUNG</name>
<reference evidence="1 2" key="1">
    <citation type="submission" date="2020-12" db="EMBL/GenBank/DDBJ databases">
        <title>Metabolic potential, ecology and presence of endohyphal bacteria is reflected in genomic diversity of Mucoromycotina.</title>
        <authorList>
            <person name="Muszewska A."/>
            <person name="Okrasinska A."/>
            <person name="Steczkiewicz K."/>
            <person name="Drgas O."/>
            <person name="Orlowska M."/>
            <person name="Perlinska-Lenart U."/>
            <person name="Aleksandrzak-Piekarczyk T."/>
            <person name="Szatraj K."/>
            <person name="Zielenkiewicz U."/>
            <person name="Pilsyk S."/>
            <person name="Malc E."/>
            <person name="Mieczkowski P."/>
            <person name="Kruszewska J.S."/>
            <person name="Biernat P."/>
            <person name="Pawlowska J."/>
        </authorList>
    </citation>
    <scope>NUCLEOTIDE SEQUENCE [LARGE SCALE GENOMIC DNA]</scope>
    <source>
        <strain evidence="1 2">CBS 142.35</strain>
    </source>
</reference>
<evidence type="ECO:0000313" key="2">
    <source>
        <dbReference type="Proteomes" id="UP000646827"/>
    </source>
</evidence>
<organism evidence="1 2">
    <name type="scientific">Circinella minor</name>
    <dbReference type="NCBI Taxonomy" id="1195481"/>
    <lineage>
        <taxon>Eukaryota</taxon>
        <taxon>Fungi</taxon>
        <taxon>Fungi incertae sedis</taxon>
        <taxon>Mucoromycota</taxon>
        <taxon>Mucoromycotina</taxon>
        <taxon>Mucoromycetes</taxon>
        <taxon>Mucorales</taxon>
        <taxon>Lichtheimiaceae</taxon>
        <taxon>Circinella</taxon>
    </lineage>
</organism>
<dbReference type="AlphaFoldDB" id="A0A8H7R9H8"/>
<protein>
    <submittedName>
        <fullName evidence="1">Uncharacterized protein</fullName>
    </submittedName>
</protein>
<evidence type="ECO:0000313" key="1">
    <source>
        <dbReference type="EMBL" id="KAG2206232.1"/>
    </source>
</evidence>
<comment type="caution">
    <text evidence="1">The sequence shown here is derived from an EMBL/GenBank/DDBJ whole genome shotgun (WGS) entry which is preliminary data.</text>
</comment>
<keyword evidence="2" id="KW-1185">Reference proteome</keyword>
<dbReference type="OrthoDB" id="2251393at2759"/>
<proteinExistence type="predicted"/>
<gene>
    <name evidence="1" type="ORF">INT45_013151</name>
</gene>
<sequence>MATECNPDICEQDAALSQANQDDQRTLQSLSQYSFQYSLIRECLKLNNANDIPLHVWTRTLDGDNTINQQRFHRLVQHIITWFSSRCERVTPYFHDQIQYLQFQWCEVYIRSRSTELVDMETWTKDKGGYADGIGYTGQDERLLMEVSSGGLEEDLDHTLNDSLKLLENLAAILNTYRAKYLNSNKTTFSKLKVFGIQCIKPTITLVSVSASGDGKYLYQTPRTSQIPITFDERHHLLSLFELLAYLLDVCQEQSEVVAQLQKEHTGYVEVPRDKLLKSVTLQELP</sequence>
<dbReference type="Proteomes" id="UP000646827">
    <property type="component" value="Unassembled WGS sequence"/>
</dbReference>